<evidence type="ECO:0000313" key="15">
    <source>
        <dbReference type="EMBL" id="OGL86888.1"/>
    </source>
</evidence>
<dbReference type="InterPro" id="IPR001460">
    <property type="entry name" value="PCN-bd_Tpept"/>
</dbReference>
<dbReference type="EMBL" id="MGEP01000040">
    <property type="protein sequence ID" value="OGL86888.1"/>
    <property type="molecule type" value="Genomic_DNA"/>
</dbReference>
<keyword evidence="4" id="KW-0997">Cell inner membrane</keyword>
<reference evidence="15 16" key="1">
    <citation type="journal article" date="2016" name="Nat. Commun.">
        <title>Thousands of microbial genomes shed light on interconnected biogeochemical processes in an aquifer system.</title>
        <authorList>
            <person name="Anantharaman K."/>
            <person name="Brown C.T."/>
            <person name="Hug L.A."/>
            <person name="Sharon I."/>
            <person name="Castelle C.J."/>
            <person name="Probst A.J."/>
            <person name="Thomas B.C."/>
            <person name="Singh A."/>
            <person name="Wilkins M.J."/>
            <person name="Karaoz U."/>
            <person name="Brodie E.L."/>
            <person name="Williams K.H."/>
            <person name="Hubbard S.S."/>
            <person name="Banfield J.F."/>
        </authorList>
    </citation>
    <scope>NUCLEOTIDE SEQUENCE [LARGE SCALE GENOMIC DNA]</scope>
</reference>
<evidence type="ECO:0000256" key="3">
    <source>
        <dbReference type="ARBA" id="ARBA00022475"/>
    </source>
</evidence>
<name>A0A1F7V9V9_9BACT</name>
<dbReference type="Proteomes" id="UP000178723">
    <property type="component" value="Unassembled WGS sequence"/>
</dbReference>
<dbReference type="Gene3D" id="3.90.1310.10">
    <property type="entry name" value="Penicillin-binding protein 2a (Domain 2)"/>
    <property type="match status" value="1"/>
</dbReference>
<evidence type="ECO:0000256" key="10">
    <source>
        <dbReference type="ARBA" id="ARBA00022989"/>
    </source>
</evidence>
<organism evidence="15 16">
    <name type="scientific">Candidatus Uhrbacteria bacterium RIFCSPLOWO2_02_FULL_48_12</name>
    <dbReference type="NCBI Taxonomy" id="1802407"/>
    <lineage>
        <taxon>Bacteria</taxon>
        <taxon>Candidatus Uhriibacteriota</taxon>
    </lineage>
</organism>
<dbReference type="NCBIfam" id="TIGR03423">
    <property type="entry name" value="pbp2_mrdA"/>
    <property type="match status" value="1"/>
</dbReference>
<comment type="caution">
    <text evidence="15">The sequence shown here is derived from an EMBL/GenBank/DDBJ whole genome shotgun (WGS) entry which is preliminary data.</text>
</comment>
<evidence type="ECO:0000256" key="7">
    <source>
        <dbReference type="ARBA" id="ARBA00022801"/>
    </source>
</evidence>
<dbReference type="Pfam" id="PF03717">
    <property type="entry name" value="PBP_dimer"/>
    <property type="match status" value="1"/>
</dbReference>
<evidence type="ECO:0000259" key="13">
    <source>
        <dbReference type="Pfam" id="PF00905"/>
    </source>
</evidence>
<dbReference type="InterPro" id="IPR005311">
    <property type="entry name" value="PBP_dimer"/>
</dbReference>
<accession>A0A1F7V9V9</accession>
<keyword evidence="9" id="KW-0573">Peptidoglycan synthesis</keyword>
<dbReference type="GO" id="GO:0008658">
    <property type="term" value="F:penicillin binding"/>
    <property type="evidence" value="ECO:0007669"/>
    <property type="project" value="InterPro"/>
</dbReference>
<dbReference type="GO" id="GO:0005886">
    <property type="term" value="C:plasma membrane"/>
    <property type="evidence" value="ECO:0007669"/>
    <property type="project" value="UniProtKB-SubCell"/>
</dbReference>
<keyword evidence="5" id="KW-0645">Protease</keyword>
<dbReference type="AlphaFoldDB" id="A0A1F7V9V9"/>
<keyword evidence="8" id="KW-0133">Cell shape</keyword>
<evidence type="ECO:0000256" key="6">
    <source>
        <dbReference type="ARBA" id="ARBA00022692"/>
    </source>
</evidence>
<dbReference type="GO" id="GO:0009002">
    <property type="term" value="F:serine-type D-Ala-D-Ala carboxypeptidase activity"/>
    <property type="evidence" value="ECO:0007669"/>
    <property type="project" value="InterPro"/>
</dbReference>
<evidence type="ECO:0000256" key="12">
    <source>
        <dbReference type="ARBA" id="ARBA00023316"/>
    </source>
</evidence>
<dbReference type="GO" id="GO:0071555">
    <property type="term" value="P:cell wall organization"/>
    <property type="evidence" value="ECO:0007669"/>
    <property type="project" value="UniProtKB-KW"/>
</dbReference>
<dbReference type="Gene3D" id="3.30.1390.30">
    <property type="entry name" value="Penicillin-binding protein 2a, domain 3"/>
    <property type="match status" value="1"/>
</dbReference>
<keyword evidence="11" id="KW-0472">Membrane</keyword>
<keyword evidence="7" id="KW-0378">Hydrolase</keyword>
<keyword evidence="12" id="KW-0961">Cell wall biogenesis/degradation</keyword>
<dbReference type="GO" id="GO:0071972">
    <property type="term" value="F:peptidoglycan L,D-transpeptidase activity"/>
    <property type="evidence" value="ECO:0007669"/>
    <property type="project" value="TreeGrafter"/>
</dbReference>
<sequence length="642" mass="70166">MNPFWEPSLNISLRRRASSSEEMDIPGEDAANPYLGRSLGPRQLWLTGLVITVGFLVLIGRAMSLQLMQGNDYRGLAEGNRLRVKTVAAARGLMYDRYGRLLADNVPALSLALVPYDLPRDSTEQERIIREMSESLNVPADTISSFWRDLIERRGSSTDLFTLANNLPLEEGPRLKVLANSWPGAEVVLRPLRIYPSVGDGVLSLSHVLGYVGEVTEEDISSSREQNYSASDEIGKNGLEFYFEPILRGKNGRREVEVNALGQEQRLLAAAAPTPGKNIWLTIDLDLQGAAEAALTAGLQRARARRGAVVVLDASDSSVLAMVSLPSFNANDFTKGLSSEQYEALAKDPDHPLFNRAVQGLYPSGSTIKPLWAAAALSEGIITGTTKYLSVGGFSIGQSFFPDWKAGGHGWTDVRRALAESINTFFYIIGGGYDKFPGLGIEKIGEYAHLFGLGEKTNIDLPNEAVGLVPTPEWKMAVKKRPWYIGDTYHVAIGQGDILVTPLQIANYMAAIANGGTLYEPHLLLETSSEASTSHERLTPKARKYNLIDDRHLKIVREGMRQVITSGSAQALADLSLEVAGKTGTAEMGNRKPYAWFTGFAPWQSPQIVIAVVIEDAGEGSTYAVPVAKEIMQWWALSRVEN</sequence>
<dbReference type="Pfam" id="PF00905">
    <property type="entry name" value="Transpeptidase"/>
    <property type="match status" value="1"/>
</dbReference>
<feature type="domain" description="Penicillin-binding protein dimerisation" evidence="14">
    <location>
        <begin position="87"/>
        <end position="265"/>
    </location>
</feature>
<dbReference type="InterPro" id="IPR036138">
    <property type="entry name" value="PBP_dimer_sf"/>
</dbReference>
<dbReference type="SUPFAM" id="SSF56519">
    <property type="entry name" value="Penicillin binding protein dimerisation domain"/>
    <property type="match status" value="1"/>
</dbReference>
<keyword evidence="6" id="KW-0812">Transmembrane</keyword>
<dbReference type="InterPro" id="IPR012338">
    <property type="entry name" value="Beta-lactam/transpept-like"/>
</dbReference>
<dbReference type="STRING" id="1802407.A3I40_04125"/>
<dbReference type="SUPFAM" id="SSF56601">
    <property type="entry name" value="beta-lactamase/transpeptidase-like"/>
    <property type="match status" value="1"/>
</dbReference>
<dbReference type="InterPro" id="IPR017790">
    <property type="entry name" value="Penicillin-binding_protein_2"/>
</dbReference>
<dbReference type="PANTHER" id="PTHR30627">
    <property type="entry name" value="PEPTIDOGLYCAN D,D-TRANSPEPTIDASE"/>
    <property type="match status" value="1"/>
</dbReference>
<feature type="domain" description="Penicillin-binding protein transpeptidase" evidence="13">
    <location>
        <begin position="307"/>
        <end position="633"/>
    </location>
</feature>
<dbReference type="GO" id="GO:0009252">
    <property type="term" value="P:peptidoglycan biosynthetic process"/>
    <property type="evidence" value="ECO:0007669"/>
    <property type="project" value="UniProtKB-KW"/>
</dbReference>
<evidence type="ECO:0000256" key="1">
    <source>
        <dbReference type="ARBA" id="ARBA00004167"/>
    </source>
</evidence>
<dbReference type="Gene3D" id="3.40.710.10">
    <property type="entry name" value="DD-peptidase/beta-lactamase superfamily"/>
    <property type="match status" value="1"/>
</dbReference>
<evidence type="ECO:0000256" key="9">
    <source>
        <dbReference type="ARBA" id="ARBA00022984"/>
    </source>
</evidence>
<keyword evidence="3" id="KW-1003">Cell membrane</keyword>
<comment type="subcellular location">
    <subcellularLocation>
        <location evidence="2">Cell membrane</location>
    </subcellularLocation>
    <subcellularLocation>
        <location evidence="1">Membrane</location>
        <topology evidence="1">Single-pass membrane protein</topology>
    </subcellularLocation>
</comment>
<evidence type="ECO:0000256" key="5">
    <source>
        <dbReference type="ARBA" id="ARBA00022670"/>
    </source>
</evidence>
<protein>
    <submittedName>
        <fullName evidence="15">Penicillin-binding protein 2</fullName>
    </submittedName>
</protein>
<proteinExistence type="predicted"/>
<dbReference type="PANTHER" id="PTHR30627:SF2">
    <property type="entry name" value="PEPTIDOGLYCAN D,D-TRANSPEPTIDASE MRDA"/>
    <property type="match status" value="1"/>
</dbReference>
<evidence type="ECO:0000256" key="4">
    <source>
        <dbReference type="ARBA" id="ARBA00022519"/>
    </source>
</evidence>
<gene>
    <name evidence="15" type="ORF">A3I40_04125</name>
</gene>
<evidence type="ECO:0000259" key="14">
    <source>
        <dbReference type="Pfam" id="PF03717"/>
    </source>
</evidence>
<keyword evidence="10" id="KW-1133">Transmembrane helix</keyword>
<dbReference type="GO" id="GO:0006508">
    <property type="term" value="P:proteolysis"/>
    <property type="evidence" value="ECO:0007669"/>
    <property type="project" value="UniProtKB-KW"/>
</dbReference>
<evidence type="ECO:0000256" key="8">
    <source>
        <dbReference type="ARBA" id="ARBA00022960"/>
    </source>
</evidence>
<dbReference type="GO" id="GO:0008360">
    <property type="term" value="P:regulation of cell shape"/>
    <property type="evidence" value="ECO:0007669"/>
    <property type="project" value="UniProtKB-KW"/>
</dbReference>
<evidence type="ECO:0000256" key="11">
    <source>
        <dbReference type="ARBA" id="ARBA00023136"/>
    </source>
</evidence>
<dbReference type="InterPro" id="IPR050515">
    <property type="entry name" value="Beta-lactam/transpept"/>
</dbReference>
<evidence type="ECO:0000256" key="2">
    <source>
        <dbReference type="ARBA" id="ARBA00004236"/>
    </source>
</evidence>
<evidence type="ECO:0000313" key="16">
    <source>
        <dbReference type="Proteomes" id="UP000178723"/>
    </source>
</evidence>